<reference evidence="1 2" key="1">
    <citation type="submission" date="2020-09" db="EMBL/GenBank/DDBJ databases">
        <title>De no assembly of potato wild relative species, Solanum commersonii.</title>
        <authorList>
            <person name="Cho K."/>
        </authorList>
    </citation>
    <scope>NUCLEOTIDE SEQUENCE [LARGE SCALE GENOMIC DNA]</scope>
    <source>
        <strain evidence="1">LZ3.2</strain>
        <tissue evidence="1">Leaf</tissue>
    </source>
</reference>
<evidence type="ECO:0000313" key="1">
    <source>
        <dbReference type="EMBL" id="KAG5600215.1"/>
    </source>
</evidence>
<comment type="caution">
    <text evidence="1">The sequence shown here is derived from an EMBL/GenBank/DDBJ whole genome shotgun (WGS) entry which is preliminary data.</text>
</comment>
<dbReference type="Proteomes" id="UP000824120">
    <property type="component" value="Chromosome 6"/>
</dbReference>
<protein>
    <submittedName>
        <fullName evidence="1">Uncharacterized protein</fullName>
    </submittedName>
</protein>
<name>A0A9J5YKD0_SOLCO</name>
<dbReference type="AlphaFoldDB" id="A0A9J5YKD0"/>
<evidence type="ECO:0000313" key="2">
    <source>
        <dbReference type="Proteomes" id="UP000824120"/>
    </source>
</evidence>
<sequence>MSQGASFMATTQSFASVASSFNINCSSSRCEGCEQQHEYFIIRVQMKMLWLLPLIRFSFDGYYIDEILSLMRERKLRYPEHYDSTN</sequence>
<accession>A0A9J5YKD0</accession>
<organism evidence="1 2">
    <name type="scientific">Solanum commersonii</name>
    <name type="common">Commerson's wild potato</name>
    <name type="synonym">Commerson's nightshade</name>
    <dbReference type="NCBI Taxonomy" id="4109"/>
    <lineage>
        <taxon>Eukaryota</taxon>
        <taxon>Viridiplantae</taxon>
        <taxon>Streptophyta</taxon>
        <taxon>Embryophyta</taxon>
        <taxon>Tracheophyta</taxon>
        <taxon>Spermatophyta</taxon>
        <taxon>Magnoliopsida</taxon>
        <taxon>eudicotyledons</taxon>
        <taxon>Gunneridae</taxon>
        <taxon>Pentapetalae</taxon>
        <taxon>asterids</taxon>
        <taxon>lamiids</taxon>
        <taxon>Solanales</taxon>
        <taxon>Solanaceae</taxon>
        <taxon>Solanoideae</taxon>
        <taxon>Solaneae</taxon>
        <taxon>Solanum</taxon>
    </lineage>
</organism>
<dbReference type="EMBL" id="JACXVP010000006">
    <property type="protein sequence ID" value="KAG5600215.1"/>
    <property type="molecule type" value="Genomic_DNA"/>
</dbReference>
<proteinExistence type="predicted"/>
<keyword evidence="2" id="KW-1185">Reference proteome</keyword>
<gene>
    <name evidence="1" type="ORF">H5410_031585</name>
</gene>